<reference evidence="9" key="1">
    <citation type="submission" date="2016-06" db="UniProtKB">
        <authorList>
            <consortium name="WormBaseParasite"/>
        </authorList>
    </citation>
    <scope>IDENTIFICATION</scope>
</reference>
<feature type="signal peptide" evidence="7">
    <location>
        <begin position="1"/>
        <end position="25"/>
    </location>
</feature>
<organism evidence="9">
    <name type="scientific">Echinostoma caproni</name>
    <dbReference type="NCBI Taxonomy" id="27848"/>
    <lineage>
        <taxon>Eukaryota</taxon>
        <taxon>Metazoa</taxon>
        <taxon>Spiralia</taxon>
        <taxon>Lophotrochozoa</taxon>
        <taxon>Platyhelminthes</taxon>
        <taxon>Trematoda</taxon>
        <taxon>Digenea</taxon>
        <taxon>Plagiorchiida</taxon>
        <taxon>Echinostomata</taxon>
        <taxon>Echinostomatoidea</taxon>
        <taxon>Echinostomatidae</taxon>
        <taxon>Echinostoma</taxon>
    </lineage>
</organism>
<name>A0A183ATH0_9TREM</name>
<evidence type="ECO:0000256" key="4">
    <source>
        <dbReference type="ARBA" id="ARBA00032988"/>
    </source>
</evidence>
<dbReference type="InterPro" id="IPR001279">
    <property type="entry name" value="Metallo-B-lactamas"/>
</dbReference>
<dbReference type="InterPro" id="IPR039344">
    <property type="entry name" value="MBLAC1"/>
</dbReference>
<evidence type="ECO:0000256" key="1">
    <source>
        <dbReference type="ARBA" id="ARBA00004514"/>
    </source>
</evidence>
<comment type="subunit">
    <text evidence="2">Homodimer.</text>
</comment>
<evidence type="ECO:0000313" key="9">
    <source>
        <dbReference type="WBParaSite" id="ECPE_0001028701-mRNA-1"/>
    </source>
</evidence>
<keyword evidence="7" id="KW-0732">Signal</keyword>
<evidence type="ECO:0000256" key="6">
    <source>
        <dbReference type="ARBA" id="ARBA00045869"/>
    </source>
</evidence>
<evidence type="ECO:0000259" key="8">
    <source>
        <dbReference type="SMART" id="SM00849"/>
    </source>
</evidence>
<dbReference type="PANTHER" id="PTHR23200">
    <property type="entry name" value="METALLO-BETA-LACTAMASE DOMAIN-CONTAINING PROTEIN 1"/>
    <property type="match status" value="1"/>
</dbReference>
<feature type="chain" id="PRO_5008145977" description="Metallo-beta-lactamase domain-containing protein 1" evidence="7">
    <location>
        <begin position="26"/>
        <end position="216"/>
    </location>
</feature>
<dbReference type="CDD" id="cd07711">
    <property type="entry name" value="MBLAC1-like_MBL-fold"/>
    <property type="match status" value="1"/>
</dbReference>
<dbReference type="Pfam" id="PF00753">
    <property type="entry name" value="Lactamase_B"/>
    <property type="match status" value="1"/>
</dbReference>
<evidence type="ECO:0000256" key="3">
    <source>
        <dbReference type="ARBA" id="ARBA00014856"/>
    </source>
</evidence>
<accession>A0A183ATH0</accession>
<dbReference type="Gene3D" id="3.60.15.10">
    <property type="entry name" value="Ribonuclease Z/Hydroxyacylglutathione hydrolase-like"/>
    <property type="match status" value="1"/>
</dbReference>
<dbReference type="SMART" id="SM00849">
    <property type="entry name" value="Lactamase_B"/>
    <property type="match status" value="1"/>
</dbReference>
<comment type="subcellular location">
    <subcellularLocation>
        <location evidence="1">Cytoplasm</location>
        <location evidence="1">Cytosol</location>
    </subcellularLocation>
</comment>
<protein>
    <recommendedName>
        <fullName evidence="3">Metallo-beta-lactamase domain-containing protein 1</fullName>
    </recommendedName>
    <alternativeName>
        <fullName evidence="4">Endoribonuclease MBLAC1</fullName>
    </alternativeName>
</protein>
<evidence type="ECO:0000256" key="5">
    <source>
        <dbReference type="ARBA" id="ARBA00044690"/>
    </source>
</evidence>
<feature type="domain" description="Metallo-beta-lactamase" evidence="8">
    <location>
        <begin position="36"/>
        <end position="199"/>
    </location>
</feature>
<dbReference type="WBParaSite" id="ECPE_0001028701-mRNA-1">
    <property type="protein sequence ID" value="ECPE_0001028701-mRNA-1"/>
    <property type="gene ID" value="ECPE_0001028701"/>
</dbReference>
<comment type="function">
    <text evidence="6">Endoribonuclease that catalyzes the hydrolysis of histone-coding pre-mRNA 3'-end. Involved in histone pre-mRNA processing during the S-phase of the cell cycle, which is required for entering/progressing through S-phase. Cleaves histone pre-mRNA at a major and a minor cleavage site after the 5'-ACCCA-3' and the 5'-ACCCACA-3' sequence, respectively, and located downstream of the stem-loop. May require the presence of the HDE element located at the histone pre-RNA 3'-end to avoid non-specific cleavage.</text>
</comment>
<dbReference type="InterPro" id="IPR036866">
    <property type="entry name" value="RibonucZ/Hydroxyglut_hydro"/>
</dbReference>
<sequence length="216" mass="24570">LMPTLWFTKILFHPLFLHVLRPGWTKRNEHGEMCSGCTISLLSGPKKIIVDPGSPWDTNLVHTLLAQHGLDFTDIDYVICTHEHIDHIGSLHRFTKAIHIVGTSVYKEQPIAHDFGSYIPYEIDSNVLIHTPGHTPHDVSVVCRHIAPYGRVVITGDLFECEEDLKDPLLWQNSSWLKPVQESFRMKILKKADLIVPGHGDSFPVFFIKSIKCIYS</sequence>
<dbReference type="GO" id="GO:0005829">
    <property type="term" value="C:cytosol"/>
    <property type="evidence" value="ECO:0007669"/>
    <property type="project" value="UniProtKB-SubCell"/>
</dbReference>
<evidence type="ECO:0000256" key="2">
    <source>
        <dbReference type="ARBA" id="ARBA00011738"/>
    </source>
</evidence>
<dbReference type="PANTHER" id="PTHR23200:SF48">
    <property type="entry name" value="METALLO-BETA-LACTAMASE DOMAIN-CONTAINING PROTEIN 1"/>
    <property type="match status" value="1"/>
</dbReference>
<dbReference type="AlphaFoldDB" id="A0A183ATH0"/>
<dbReference type="SUPFAM" id="SSF56281">
    <property type="entry name" value="Metallo-hydrolase/oxidoreductase"/>
    <property type="match status" value="1"/>
</dbReference>
<comment type="catalytic activity">
    <reaction evidence="5">
        <text>a ribonucleotidyl-ribonucleotide-RNA + H2O = a 3'-end ribonucleotide-RNA + a 5'-end 5'-phospho-ribonucleoside-RNA + H(+)</text>
        <dbReference type="Rhea" id="RHEA:68096"/>
        <dbReference type="Rhea" id="RHEA-COMP:15179"/>
        <dbReference type="Rhea" id="RHEA-COMP:17355"/>
        <dbReference type="Rhea" id="RHEA-COMP:17428"/>
        <dbReference type="ChEBI" id="CHEBI:15377"/>
        <dbReference type="ChEBI" id="CHEBI:15378"/>
        <dbReference type="ChEBI" id="CHEBI:74896"/>
        <dbReference type="ChEBI" id="CHEBI:138282"/>
        <dbReference type="ChEBI" id="CHEBI:173118"/>
    </reaction>
    <physiologicalReaction direction="left-to-right" evidence="5">
        <dbReference type="Rhea" id="RHEA:68097"/>
    </physiologicalReaction>
</comment>
<evidence type="ECO:0000256" key="7">
    <source>
        <dbReference type="SAM" id="SignalP"/>
    </source>
</evidence>
<proteinExistence type="predicted"/>